<dbReference type="OrthoDB" id="415825at2759"/>
<evidence type="ECO:0000313" key="9">
    <source>
        <dbReference type="Proteomes" id="UP000009084"/>
    </source>
</evidence>
<dbReference type="AlphaFoldDB" id="C5PDW0"/>
<dbReference type="Pfam" id="PF01565">
    <property type="entry name" value="FAD_binding_4"/>
    <property type="match status" value="1"/>
</dbReference>
<dbReference type="GO" id="GO:0000246">
    <property type="term" value="F:Delta24(24-1) sterol reductase activity"/>
    <property type="evidence" value="ECO:0007669"/>
    <property type="project" value="TreeGrafter"/>
</dbReference>
<dbReference type="PANTHER" id="PTHR10801">
    <property type="entry name" value="24-DEHYDROCHOLESTEROL REDUCTASE"/>
    <property type="match status" value="1"/>
</dbReference>
<evidence type="ECO:0000259" key="7">
    <source>
        <dbReference type="PROSITE" id="PS51387"/>
    </source>
</evidence>
<keyword evidence="3" id="KW-0812">Transmembrane</keyword>
<name>C5PDW0_COCP7</name>
<gene>
    <name evidence="8" type="ORF">CPC735_018750</name>
</gene>
<dbReference type="InterPro" id="IPR006094">
    <property type="entry name" value="Oxid_FAD_bind_N"/>
</dbReference>
<reference evidence="8 9" key="1">
    <citation type="journal article" date="2009" name="Genome Res.">
        <title>Comparative genomic analyses of the human fungal pathogens Coccidioides and their relatives.</title>
        <authorList>
            <person name="Sharpton T.J."/>
            <person name="Stajich J.E."/>
            <person name="Rounsley S.D."/>
            <person name="Gardner M.J."/>
            <person name="Wortman J.R."/>
            <person name="Jordar V.S."/>
            <person name="Maiti R."/>
            <person name="Kodira C.D."/>
            <person name="Neafsey D.E."/>
            <person name="Zeng Q."/>
            <person name="Hung C.-Y."/>
            <person name="McMahan C."/>
            <person name="Muszewska A."/>
            <person name="Grynberg M."/>
            <person name="Mandel M.A."/>
            <person name="Kellner E.M."/>
            <person name="Barker B.M."/>
            <person name="Galgiani J.N."/>
            <person name="Orbach M.J."/>
            <person name="Kirkland T.N."/>
            <person name="Cole G.T."/>
            <person name="Henn M.R."/>
            <person name="Birren B.W."/>
            <person name="Taylor J.W."/>
        </authorList>
    </citation>
    <scope>NUCLEOTIDE SEQUENCE [LARGE SCALE GENOMIC DNA]</scope>
    <source>
        <strain evidence="9">C735</strain>
    </source>
</reference>
<dbReference type="GO" id="GO:0071949">
    <property type="term" value="F:FAD binding"/>
    <property type="evidence" value="ECO:0007669"/>
    <property type="project" value="InterPro"/>
</dbReference>
<dbReference type="VEuPathDB" id="FungiDB:CPC735_018750"/>
<dbReference type="GO" id="GO:0050614">
    <property type="term" value="F:Delta24-sterol reductase activity"/>
    <property type="evidence" value="ECO:0007669"/>
    <property type="project" value="UniProtKB-EC"/>
</dbReference>
<feature type="domain" description="FAD-binding PCMH-type" evidence="7">
    <location>
        <begin position="1"/>
        <end position="169"/>
    </location>
</feature>
<dbReference type="PROSITE" id="PS51387">
    <property type="entry name" value="FAD_PCMH"/>
    <property type="match status" value="1"/>
</dbReference>
<dbReference type="InterPro" id="IPR016166">
    <property type="entry name" value="FAD-bd_PCMH"/>
</dbReference>
<evidence type="ECO:0000256" key="4">
    <source>
        <dbReference type="ARBA" id="ARBA00022989"/>
    </source>
</evidence>
<keyword evidence="6" id="KW-0472">Membrane</keyword>
<sequence>MEQHKAAVDVVSSTIRGLDSRGLPFRIYHGSTNSTRPQSFQHDRIVDISSFTRILKVDAEKENVLVEPNVPMDKLVAATLPHGLVPPVVMEFPGITVGGAFAGTGGESSSFRYGFFDRTVTWIEVVLGNGDVVTARPDSGENDDLFWGVSGSFGTIGVTTLLEINLIETSKWVKVGYFPVQSVEEAISVLREKMRDENVDYVDGILFAKDRGVIVTGHMASAVDVERKSSFRTFSRPADEWFYIHAEQLCRESHRERKIEYIPLVDYLFRYDRGGFWVAQFAYEYFYFPFNRFTRWLLDYFMHTRVMYHALHKSRLSSSFIIQDLALPWPAAGDFIHYLNEKFDRYPLWLCPIKPHPQGYASFHPQILPASKSPESQRVVHGVGEEENTMLLNVGLWTPGPSSHRAFIEANRALEHMVYSLGGAKWLYAQTFYTENEFWTIYDRETYDALRKKHHSSLLPSVYDKVKTDPAASTAAFDRVKYLRPLPGIYGVLRATIGGGYLLPHRKLRVAFGVIMACVLGRVLVKWMEA</sequence>
<dbReference type="InterPro" id="IPR036318">
    <property type="entry name" value="FAD-bd_PCMH-like_sf"/>
</dbReference>
<dbReference type="KEGG" id="cpw:9692887"/>
<keyword evidence="5 8" id="KW-0560">Oxidoreductase</keyword>
<evidence type="ECO:0000256" key="6">
    <source>
        <dbReference type="ARBA" id="ARBA00023136"/>
    </source>
</evidence>
<keyword evidence="4" id="KW-1133">Transmembrane helix</keyword>
<comment type="subcellular location">
    <subcellularLocation>
        <location evidence="1">Membrane</location>
        <topology evidence="1">Single-pass membrane protein</topology>
    </subcellularLocation>
</comment>
<dbReference type="SUPFAM" id="SSF56176">
    <property type="entry name" value="FAD-binding/transporter-associated domain-like"/>
    <property type="match status" value="1"/>
</dbReference>
<evidence type="ECO:0000256" key="1">
    <source>
        <dbReference type="ARBA" id="ARBA00004167"/>
    </source>
</evidence>
<dbReference type="EC" id="1.3.1.72" evidence="2"/>
<proteinExistence type="predicted"/>
<dbReference type="Gene3D" id="3.30.465.10">
    <property type="match status" value="1"/>
</dbReference>
<dbReference type="GO" id="GO:0016020">
    <property type="term" value="C:membrane"/>
    <property type="evidence" value="ECO:0007669"/>
    <property type="project" value="UniProtKB-SubCell"/>
</dbReference>
<dbReference type="EMBL" id="ACFW01000043">
    <property type="protein sequence ID" value="EER25271.1"/>
    <property type="molecule type" value="Genomic_DNA"/>
</dbReference>
<organism evidence="8 9">
    <name type="scientific">Coccidioides posadasii (strain C735)</name>
    <name type="common">Valley fever fungus</name>
    <dbReference type="NCBI Taxonomy" id="222929"/>
    <lineage>
        <taxon>Eukaryota</taxon>
        <taxon>Fungi</taxon>
        <taxon>Dikarya</taxon>
        <taxon>Ascomycota</taxon>
        <taxon>Pezizomycotina</taxon>
        <taxon>Eurotiomycetes</taxon>
        <taxon>Eurotiomycetidae</taxon>
        <taxon>Onygenales</taxon>
        <taxon>Onygenaceae</taxon>
        <taxon>Coccidioides</taxon>
    </lineage>
</organism>
<accession>C5PDW0</accession>
<evidence type="ECO:0000256" key="3">
    <source>
        <dbReference type="ARBA" id="ARBA00022692"/>
    </source>
</evidence>
<dbReference type="HOGENOM" id="CLU_025883_0_0_1"/>
<dbReference type="GO" id="GO:0008202">
    <property type="term" value="P:steroid metabolic process"/>
    <property type="evidence" value="ECO:0007669"/>
    <property type="project" value="TreeGrafter"/>
</dbReference>
<dbReference type="InterPro" id="IPR040165">
    <property type="entry name" value="Diminuto-like"/>
</dbReference>
<evidence type="ECO:0000256" key="2">
    <source>
        <dbReference type="ARBA" id="ARBA00012405"/>
    </source>
</evidence>
<comment type="caution">
    <text evidence="8">The sequence shown here is derived from an EMBL/GenBank/DDBJ whole genome shotgun (WGS) entry which is preliminary data.</text>
</comment>
<dbReference type="GO" id="GO:0005737">
    <property type="term" value="C:cytoplasm"/>
    <property type="evidence" value="ECO:0007669"/>
    <property type="project" value="TreeGrafter"/>
</dbReference>
<evidence type="ECO:0000313" key="8">
    <source>
        <dbReference type="EMBL" id="EER25271.1"/>
    </source>
</evidence>
<dbReference type="Proteomes" id="UP000009084">
    <property type="component" value="Unassembled WGS sequence"/>
</dbReference>
<dbReference type="InterPro" id="IPR016169">
    <property type="entry name" value="FAD-bd_PCMH_sub2"/>
</dbReference>
<protein>
    <recommendedName>
        <fullName evidence="2">Delta(24)-sterol reductase</fullName>
        <ecNumber evidence="2">1.3.1.72</ecNumber>
    </recommendedName>
</protein>
<evidence type="ECO:0000256" key="5">
    <source>
        <dbReference type="ARBA" id="ARBA00023002"/>
    </source>
</evidence>
<dbReference type="PANTHER" id="PTHR10801:SF0">
    <property type="entry name" value="DELTA(24)-STEROL REDUCTASE"/>
    <property type="match status" value="1"/>
</dbReference>